<dbReference type="OMA" id="YCCECPY"/>
<evidence type="ECO:0000256" key="1">
    <source>
        <dbReference type="SAM" id="SignalP"/>
    </source>
</evidence>
<proteinExistence type="predicted"/>
<dbReference type="PaxDb" id="6239-Y41D4A.1"/>
<dbReference type="HOGENOM" id="CLU_100341_0_0_1"/>
<dbReference type="UCSC" id="Y41D4A.1">
    <property type="organism name" value="c. elegans"/>
</dbReference>
<dbReference type="RefSeq" id="NP_500134.2">
    <property type="nucleotide sequence ID" value="NM_067733.6"/>
</dbReference>
<dbReference type="EMBL" id="BX284604">
    <property type="protein sequence ID" value="CCD72809.1"/>
    <property type="molecule type" value="Genomic_DNA"/>
</dbReference>
<dbReference type="AlphaFoldDB" id="Q95Y21"/>
<keyword evidence="1" id="KW-0732">Signal</keyword>
<dbReference type="eggNOG" id="KOG1217">
    <property type="taxonomic scope" value="Eukaryota"/>
</dbReference>
<dbReference type="WormBase" id="Y41D4A.1">
    <property type="protein sequence ID" value="CE39046"/>
    <property type="gene ID" value="WBGene00021504"/>
    <property type="gene designation" value="pugs-10"/>
</dbReference>
<dbReference type="PhylomeDB" id="Q95Y21"/>
<protein>
    <submittedName>
        <fullName evidence="2">EGF-like domain-containing protein</fullName>
    </submittedName>
</protein>
<dbReference type="GeneID" id="176986"/>
<evidence type="ECO:0000313" key="4">
    <source>
        <dbReference type="WormBase" id="Y41D4A.1"/>
    </source>
</evidence>
<organism evidence="2 3">
    <name type="scientific">Caenorhabditis elegans</name>
    <dbReference type="NCBI Taxonomy" id="6239"/>
    <lineage>
        <taxon>Eukaryota</taxon>
        <taxon>Metazoa</taxon>
        <taxon>Ecdysozoa</taxon>
        <taxon>Nematoda</taxon>
        <taxon>Chromadorea</taxon>
        <taxon>Rhabditida</taxon>
        <taxon>Rhabditina</taxon>
        <taxon>Rhabditomorpha</taxon>
        <taxon>Rhabditoidea</taxon>
        <taxon>Rhabditidae</taxon>
        <taxon>Peloderinae</taxon>
        <taxon>Caenorhabditis</taxon>
    </lineage>
</organism>
<dbReference type="OrthoDB" id="5799392at2759"/>
<dbReference type="PANTHER" id="PTHR34150">
    <property type="entry name" value="PROTEIN CBG08832-RELATED"/>
    <property type="match status" value="1"/>
</dbReference>
<dbReference type="AGR" id="WB:WBGene00021504"/>
<accession>Q95Y21</accession>
<dbReference type="PANTHER" id="PTHR34150:SF9">
    <property type="entry name" value="CC DOMAIN-CONTAINING PROTEIN"/>
    <property type="match status" value="1"/>
</dbReference>
<dbReference type="CTD" id="176986"/>
<dbReference type="InParanoid" id="Q95Y21"/>
<sequence length="235" mass="24782">MPAFLPYFISFVFVLHIEGSKFKRQLYLCGSQPYQFYSTNPCPSSQSCPNGGIFMNIACEQSYQCTPYYSGVSTCINNFCCTSPNSQNVPNPIITTTTTRAPGFGICPSGQLSEVRCTTRGQCAAGQTCISGLCCTTTGNEWNVACGGQPALGSCDMSGRCSALSQICTSTNYCCECPYGQAYGTCGNGICPNGFSCQANGNCCPSCPNNQTPFGSCVANRCGGGRTCRSGNICC</sequence>
<dbReference type="FunCoup" id="Q95Y21">
    <property type="interactions" value="1"/>
</dbReference>
<gene>
    <name evidence="2 4" type="primary">pugs-10</name>
    <name evidence="2" type="ORF">CELE_Y41D4A.1</name>
    <name evidence="4" type="ORF">Y41D4A.1</name>
</gene>
<evidence type="ECO:0000313" key="3">
    <source>
        <dbReference type="Proteomes" id="UP000001940"/>
    </source>
</evidence>
<dbReference type="Proteomes" id="UP000001940">
    <property type="component" value="Chromosome IV"/>
</dbReference>
<dbReference type="SMART" id="SM00289">
    <property type="entry name" value="WR1"/>
    <property type="match status" value="3"/>
</dbReference>
<feature type="signal peptide" evidence="1">
    <location>
        <begin position="1"/>
        <end position="19"/>
    </location>
</feature>
<reference evidence="2 3" key="1">
    <citation type="journal article" date="1998" name="Science">
        <title>Genome sequence of the nematode C. elegans: a platform for investigating biology.</title>
        <authorList>
            <consortium name="The C. elegans sequencing consortium"/>
            <person name="Sulson J.E."/>
            <person name="Waterston R."/>
        </authorList>
    </citation>
    <scope>NUCLEOTIDE SEQUENCE [LARGE SCALE GENOMIC DNA]</scope>
    <source>
        <strain evidence="2 3">Bristol N2</strain>
    </source>
</reference>
<dbReference type="KEGG" id="cel:CELE_Y41D4A.1"/>
<feature type="chain" id="PRO_5004321353" evidence="1">
    <location>
        <begin position="20"/>
        <end position="235"/>
    </location>
</feature>
<dbReference type="Bgee" id="WBGene00021504">
    <property type="expression patterns" value="Expressed in pharyngeal muscle cell (C elegans) and 3 other cell types or tissues"/>
</dbReference>
<keyword evidence="3" id="KW-1185">Reference proteome</keyword>
<name>Q95Y21_CAEEL</name>
<dbReference type="InterPro" id="IPR006150">
    <property type="entry name" value="Cys_repeat_1"/>
</dbReference>
<evidence type="ECO:0000313" key="2">
    <source>
        <dbReference type="EMBL" id="CCD72809.1"/>
    </source>
</evidence>